<keyword evidence="2" id="KW-0472">Membrane</keyword>
<dbReference type="AlphaFoldDB" id="A0A6G1TZR6"/>
<dbReference type="Pfam" id="PF25989">
    <property type="entry name" value="YknX_C"/>
    <property type="match status" value="1"/>
</dbReference>
<evidence type="ECO:0000313" key="7">
    <source>
        <dbReference type="Proteomes" id="UP000480425"/>
    </source>
</evidence>
<gene>
    <name evidence="6" type="ORF">F7D73_03410</name>
</gene>
<dbReference type="PANTHER" id="PTHR30469">
    <property type="entry name" value="MULTIDRUG RESISTANCE PROTEIN MDTA"/>
    <property type="match status" value="1"/>
</dbReference>
<organism evidence="6 7">
    <name type="scientific">Segatella copri</name>
    <dbReference type="NCBI Taxonomy" id="165179"/>
    <lineage>
        <taxon>Bacteria</taxon>
        <taxon>Pseudomonadati</taxon>
        <taxon>Bacteroidota</taxon>
        <taxon>Bacteroidia</taxon>
        <taxon>Bacteroidales</taxon>
        <taxon>Prevotellaceae</taxon>
        <taxon>Segatella</taxon>
    </lineage>
</organism>
<dbReference type="OrthoDB" id="9798190at2"/>
<evidence type="ECO:0000256" key="1">
    <source>
        <dbReference type="ARBA" id="ARBA00009477"/>
    </source>
</evidence>
<name>A0A6G1TZR6_9BACT</name>
<dbReference type="NCBIfam" id="TIGR01730">
    <property type="entry name" value="RND_mfp"/>
    <property type="match status" value="1"/>
</dbReference>
<dbReference type="InterPro" id="IPR058792">
    <property type="entry name" value="Beta-barrel_RND_2"/>
</dbReference>
<dbReference type="PANTHER" id="PTHR30469:SF15">
    <property type="entry name" value="HLYD FAMILY OF SECRETION PROTEINS"/>
    <property type="match status" value="1"/>
</dbReference>
<dbReference type="Pfam" id="PF25973">
    <property type="entry name" value="BSH_CzcB"/>
    <property type="match status" value="1"/>
</dbReference>
<reference evidence="6 7" key="1">
    <citation type="submission" date="2019-09" db="EMBL/GenBank/DDBJ databases">
        <title>Distinct polysaccharide growth profiles of human intestinal Prevotella copri isolates.</title>
        <authorList>
            <person name="Fehlner-Peach H."/>
            <person name="Magnabosco C."/>
            <person name="Raghavan V."/>
            <person name="Scher J.U."/>
            <person name="Tett A."/>
            <person name="Cox L.M."/>
            <person name="Gottsegen C."/>
            <person name="Watters A."/>
            <person name="Wiltshire- Gordon J.D."/>
            <person name="Segata N."/>
            <person name="Bonneau R."/>
            <person name="Littman D.R."/>
        </authorList>
    </citation>
    <scope>NUCLEOTIDE SEQUENCE [LARGE SCALE GENOMIC DNA]</scope>
    <source>
        <strain evidence="7">iA622</strain>
    </source>
</reference>
<dbReference type="InterPro" id="IPR058647">
    <property type="entry name" value="BSH_CzcB-like"/>
</dbReference>
<dbReference type="Gene3D" id="2.40.50.100">
    <property type="match status" value="2"/>
</dbReference>
<dbReference type="GO" id="GO:0015562">
    <property type="term" value="F:efflux transmembrane transporter activity"/>
    <property type="evidence" value="ECO:0007669"/>
    <property type="project" value="TreeGrafter"/>
</dbReference>
<sequence>MAKIQIKSEKLTPFGGFFRVMEQFDSTLSSVIDSTLGLRCRLFGCFFIFLILFFLCIQLKFIPLHYLFKKQQNVINMKQKDVITGWLVAFIISCMMLAGCTEKSRKLEKKNVKVETISVGNTNLGGTKDYVGTIEEKMGSTLSFEIAGNITSIRVEEGDRVSKGQLLATINPTTVKEAHRATLTTLKQAQDAYRRFLPLHQSGTISDMKWVEIESKLEQAKAAESIARQQLSHSTLTAPFAGVIAAKNVDLGTYVLPGQPVLKLANVAQVNAKVSVPEAEISHLHVGDKVKLTVAALSGAIFRGTISEKGIDANPISHTYDVKVGITNPQGRLLPGMVCNAQVQGSAATPSHITVPPQSIELDVDNSRFVWTVVNGKAHQQPVTTGDFEGDGIVILSGLKAGDQVIINGQQKVSEGMNVDTAKSDNR</sequence>
<accession>A0A6G1TZR6</accession>
<evidence type="ECO:0000313" key="6">
    <source>
        <dbReference type="EMBL" id="MQN80021.1"/>
    </source>
</evidence>
<feature type="transmembrane region" description="Helical" evidence="2">
    <location>
        <begin position="42"/>
        <end position="62"/>
    </location>
</feature>
<dbReference type="Gene3D" id="2.40.30.170">
    <property type="match status" value="1"/>
</dbReference>
<evidence type="ECO:0000259" key="4">
    <source>
        <dbReference type="Pfam" id="PF25973"/>
    </source>
</evidence>
<comment type="similarity">
    <text evidence="1">Belongs to the membrane fusion protein (MFP) (TC 8.A.1) family.</text>
</comment>
<dbReference type="Gene3D" id="2.40.420.20">
    <property type="match status" value="1"/>
</dbReference>
<feature type="domain" description="CzcB-like barrel-sandwich hybrid" evidence="4">
    <location>
        <begin position="145"/>
        <end position="266"/>
    </location>
</feature>
<comment type="caution">
    <text evidence="6">The sequence shown here is derived from an EMBL/GenBank/DDBJ whole genome shotgun (WGS) entry which is preliminary data.</text>
</comment>
<feature type="domain" description="YknX-like C-terminal permuted SH3-like" evidence="5">
    <location>
        <begin position="353"/>
        <end position="420"/>
    </location>
</feature>
<evidence type="ECO:0000256" key="2">
    <source>
        <dbReference type="SAM" id="Phobius"/>
    </source>
</evidence>
<dbReference type="Pfam" id="PF25954">
    <property type="entry name" value="Beta-barrel_RND_2"/>
    <property type="match status" value="1"/>
</dbReference>
<evidence type="ECO:0000259" key="3">
    <source>
        <dbReference type="Pfam" id="PF25954"/>
    </source>
</evidence>
<dbReference type="InterPro" id="IPR006143">
    <property type="entry name" value="RND_pump_MFP"/>
</dbReference>
<keyword evidence="2" id="KW-1133">Transmembrane helix</keyword>
<dbReference type="EMBL" id="VZCB01000033">
    <property type="protein sequence ID" value="MQN80021.1"/>
    <property type="molecule type" value="Genomic_DNA"/>
</dbReference>
<feature type="transmembrane region" description="Helical" evidence="2">
    <location>
        <begin position="82"/>
        <end position="100"/>
    </location>
</feature>
<protein>
    <submittedName>
        <fullName evidence="6">Efflux RND transporter periplasmic adaptor subunit</fullName>
    </submittedName>
</protein>
<proteinExistence type="inferred from homology"/>
<dbReference type="InterPro" id="IPR058637">
    <property type="entry name" value="YknX-like_C"/>
</dbReference>
<dbReference type="SUPFAM" id="SSF111369">
    <property type="entry name" value="HlyD-like secretion proteins"/>
    <property type="match status" value="1"/>
</dbReference>
<dbReference type="GO" id="GO:1990281">
    <property type="term" value="C:efflux pump complex"/>
    <property type="evidence" value="ECO:0007669"/>
    <property type="project" value="TreeGrafter"/>
</dbReference>
<evidence type="ECO:0000259" key="5">
    <source>
        <dbReference type="Pfam" id="PF25989"/>
    </source>
</evidence>
<feature type="domain" description="CusB-like beta-barrel" evidence="3">
    <location>
        <begin position="273"/>
        <end position="346"/>
    </location>
</feature>
<dbReference type="Proteomes" id="UP000480425">
    <property type="component" value="Unassembled WGS sequence"/>
</dbReference>
<keyword evidence="2" id="KW-0812">Transmembrane</keyword>